<feature type="short sequence motif" description="Meso-diaminopimelate recognition motif" evidence="7">
    <location>
        <begin position="411"/>
        <end position="414"/>
    </location>
</feature>
<dbReference type="InterPro" id="IPR005761">
    <property type="entry name" value="UDP-N-AcMur-Glu-dNH2Pim_ligase"/>
</dbReference>
<feature type="binding site" evidence="7">
    <location>
        <begin position="112"/>
        <end position="118"/>
    </location>
    <ligand>
        <name>ATP</name>
        <dbReference type="ChEBI" id="CHEBI:30616"/>
    </ligand>
</feature>
<gene>
    <name evidence="7" type="primary">murE</name>
    <name evidence="12" type="ORF">ABHF33_09960</name>
</gene>
<feature type="modified residue" description="N6-carboxylysine" evidence="7">
    <location>
        <position position="221"/>
    </location>
</feature>
<dbReference type="PANTHER" id="PTHR23135:SF4">
    <property type="entry name" value="UDP-N-ACETYLMURAMOYL-L-ALANYL-D-GLUTAMATE--2,6-DIAMINOPIMELATE LIGASE MURE HOMOLOG, CHLOROPLASTIC"/>
    <property type="match status" value="1"/>
</dbReference>
<keyword evidence="7" id="KW-0963">Cytoplasm</keyword>
<keyword evidence="7" id="KW-0460">Magnesium</keyword>
<keyword evidence="7" id="KW-0547">Nucleotide-binding</keyword>
<feature type="binding site" evidence="7">
    <location>
        <position position="189"/>
    </location>
    <ligand>
        <name>UDP-N-acetyl-alpha-D-muramoyl-L-alanyl-D-glutamate</name>
        <dbReference type="ChEBI" id="CHEBI:83900"/>
    </ligand>
</feature>
<dbReference type="GO" id="GO:0071555">
    <property type="term" value="P:cell wall organization"/>
    <property type="evidence" value="ECO:0007669"/>
    <property type="project" value="UniProtKB-KW"/>
</dbReference>
<feature type="binding site" evidence="7">
    <location>
        <position position="181"/>
    </location>
    <ligand>
        <name>UDP-N-acetyl-alpha-D-muramoyl-L-alanyl-D-glutamate</name>
        <dbReference type="ChEBI" id="CHEBI:83900"/>
    </ligand>
</feature>
<feature type="binding site" evidence="7">
    <location>
        <begin position="411"/>
        <end position="414"/>
    </location>
    <ligand>
        <name>meso-2,6-diaminopimelate</name>
        <dbReference type="ChEBI" id="CHEBI:57791"/>
    </ligand>
</feature>
<dbReference type="NCBIfam" id="NF001126">
    <property type="entry name" value="PRK00139.1-4"/>
    <property type="match status" value="1"/>
</dbReference>
<dbReference type="NCBIfam" id="NF001124">
    <property type="entry name" value="PRK00139.1-2"/>
    <property type="match status" value="1"/>
</dbReference>
<dbReference type="GO" id="GO:0000287">
    <property type="term" value="F:magnesium ion binding"/>
    <property type="evidence" value="ECO:0007669"/>
    <property type="project" value="UniProtKB-UniRule"/>
</dbReference>
<feature type="domain" description="Mur ligase C-terminal" evidence="10">
    <location>
        <begin position="331"/>
        <end position="469"/>
    </location>
</feature>
<dbReference type="InterPro" id="IPR000713">
    <property type="entry name" value="Mur_ligase_N"/>
</dbReference>
<dbReference type="AlphaFoldDB" id="A0AAU7F5V5"/>
<dbReference type="InterPro" id="IPR004101">
    <property type="entry name" value="Mur_ligase_C"/>
</dbReference>
<comment type="PTM">
    <text evidence="7">Carboxylation is probably crucial for Mg(2+) binding and, consequently, for the gamma-phosphate positioning of ATP.</text>
</comment>
<protein>
    <recommendedName>
        <fullName evidence="7">UDP-N-acetylmuramoyl-L-alanyl-D-glutamate--2,6-diaminopimelate ligase</fullName>
        <ecNumber evidence="7">6.3.2.13</ecNumber>
    </recommendedName>
    <alternativeName>
        <fullName evidence="7">Meso-A2pm-adding enzyme</fullName>
    </alternativeName>
    <alternativeName>
        <fullName evidence="7">Meso-diaminopimelate-adding enzyme</fullName>
    </alternativeName>
    <alternativeName>
        <fullName evidence="7">UDP-MurNAc-L-Ala-D-Glu:meso-diaminopimelate ligase</fullName>
    </alternativeName>
    <alternativeName>
        <fullName evidence="7">UDP-MurNAc-tripeptide synthetase</fullName>
    </alternativeName>
    <alternativeName>
        <fullName evidence="7">UDP-N-acetylmuramyl-tripeptide synthetase</fullName>
    </alternativeName>
</protein>
<comment type="function">
    <text evidence="7">Catalyzes the addition of meso-diaminopimelic acid to the nucleotide precursor UDP-N-acetylmuramoyl-L-alanyl-D-glutamate (UMAG) in the biosynthesis of bacterial cell-wall peptidoglycan.</text>
</comment>
<dbReference type="EMBL" id="CP157355">
    <property type="protein sequence ID" value="XBL99394.1"/>
    <property type="molecule type" value="Genomic_DNA"/>
</dbReference>
<dbReference type="Pfam" id="PF02875">
    <property type="entry name" value="Mur_ligase_C"/>
    <property type="match status" value="1"/>
</dbReference>
<dbReference type="InterPro" id="IPR013221">
    <property type="entry name" value="Mur_ligase_cen"/>
</dbReference>
<evidence type="ECO:0000256" key="8">
    <source>
        <dbReference type="RuleBase" id="RU004135"/>
    </source>
</evidence>
<dbReference type="Gene3D" id="3.40.1390.10">
    <property type="entry name" value="MurE/MurF, N-terminal domain"/>
    <property type="match status" value="1"/>
</dbReference>
<evidence type="ECO:0000256" key="4">
    <source>
        <dbReference type="ARBA" id="ARBA00022984"/>
    </source>
</evidence>
<evidence type="ECO:0000256" key="6">
    <source>
        <dbReference type="ARBA" id="ARBA00023316"/>
    </source>
</evidence>
<comment type="catalytic activity">
    <reaction evidence="7">
        <text>UDP-N-acetyl-alpha-D-muramoyl-L-alanyl-D-glutamate + meso-2,6-diaminopimelate + ATP = UDP-N-acetyl-alpha-D-muramoyl-L-alanyl-gamma-D-glutamyl-meso-2,6-diaminopimelate + ADP + phosphate + H(+)</text>
        <dbReference type="Rhea" id="RHEA:23676"/>
        <dbReference type="ChEBI" id="CHEBI:15378"/>
        <dbReference type="ChEBI" id="CHEBI:30616"/>
        <dbReference type="ChEBI" id="CHEBI:43474"/>
        <dbReference type="ChEBI" id="CHEBI:57791"/>
        <dbReference type="ChEBI" id="CHEBI:83900"/>
        <dbReference type="ChEBI" id="CHEBI:83905"/>
        <dbReference type="ChEBI" id="CHEBI:456216"/>
        <dbReference type="EC" id="6.3.2.13"/>
    </reaction>
</comment>
<keyword evidence="5 7" id="KW-0131">Cell cycle</keyword>
<feature type="binding site" evidence="7">
    <location>
        <begin position="154"/>
        <end position="155"/>
    </location>
    <ligand>
        <name>UDP-N-acetyl-alpha-D-muramoyl-L-alanyl-D-glutamate</name>
        <dbReference type="ChEBI" id="CHEBI:83900"/>
    </ligand>
</feature>
<keyword evidence="6 7" id="KW-0961">Cell wall biogenesis/degradation</keyword>
<feature type="domain" description="Mur ligase central" evidence="11">
    <location>
        <begin position="110"/>
        <end position="308"/>
    </location>
</feature>
<comment type="caution">
    <text evidence="7">Lacks conserved residue(s) required for the propagation of feature annotation.</text>
</comment>
<dbReference type="SUPFAM" id="SSF53623">
    <property type="entry name" value="MurD-like peptide ligases, catalytic domain"/>
    <property type="match status" value="1"/>
</dbReference>
<dbReference type="InterPro" id="IPR035911">
    <property type="entry name" value="MurE/MurF_N"/>
</dbReference>
<comment type="cofactor">
    <cofactor evidence="7">
        <name>Mg(2+)</name>
        <dbReference type="ChEBI" id="CHEBI:18420"/>
    </cofactor>
</comment>
<dbReference type="HAMAP" id="MF_00208">
    <property type="entry name" value="MurE"/>
    <property type="match status" value="1"/>
</dbReference>
<evidence type="ECO:0000256" key="3">
    <source>
        <dbReference type="ARBA" id="ARBA00022960"/>
    </source>
</evidence>
<keyword evidence="7 12" id="KW-0436">Ligase</keyword>
<feature type="binding site" evidence="7">
    <location>
        <position position="29"/>
    </location>
    <ligand>
        <name>UDP-N-acetyl-alpha-D-muramoyl-L-alanyl-D-glutamate</name>
        <dbReference type="ChEBI" id="CHEBI:83900"/>
    </ligand>
</feature>
<feature type="binding site" evidence="7">
    <location>
        <position position="467"/>
    </location>
    <ligand>
        <name>meso-2,6-diaminopimelate</name>
        <dbReference type="ChEBI" id="CHEBI:57791"/>
    </ligand>
</feature>
<dbReference type="InterPro" id="IPR036565">
    <property type="entry name" value="Mur-like_cat_sf"/>
</dbReference>
<evidence type="ECO:0000256" key="5">
    <source>
        <dbReference type="ARBA" id="ARBA00023306"/>
    </source>
</evidence>
<reference evidence="12" key="1">
    <citation type="submission" date="2024-05" db="EMBL/GenBank/DDBJ databases">
        <authorList>
            <person name="Yang L."/>
            <person name="Pan L."/>
        </authorList>
    </citation>
    <scope>NUCLEOTIDE SEQUENCE</scope>
    <source>
        <strain evidence="12">FCG-7</strain>
    </source>
</reference>
<evidence type="ECO:0000259" key="9">
    <source>
        <dbReference type="Pfam" id="PF01225"/>
    </source>
</evidence>
<comment type="subcellular location">
    <subcellularLocation>
        <location evidence="7 8">Cytoplasm</location>
    </subcellularLocation>
</comment>
<accession>A0AAU7F5V5</accession>
<dbReference type="GO" id="GO:0051301">
    <property type="term" value="P:cell division"/>
    <property type="evidence" value="ECO:0007669"/>
    <property type="project" value="UniProtKB-KW"/>
</dbReference>
<feature type="binding site" evidence="7">
    <location>
        <position position="187"/>
    </location>
    <ligand>
        <name>UDP-N-acetyl-alpha-D-muramoyl-L-alanyl-D-glutamate</name>
        <dbReference type="ChEBI" id="CHEBI:83900"/>
    </ligand>
</feature>
<comment type="pathway">
    <text evidence="7 8">Cell wall biogenesis; peptidoglycan biosynthesis.</text>
</comment>
<organism evidence="12">
    <name type="scientific">Chitinibacter mangrovi</name>
    <dbReference type="NCBI Taxonomy" id="3153927"/>
    <lineage>
        <taxon>Bacteria</taxon>
        <taxon>Pseudomonadati</taxon>
        <taxon>Pseudomonadota</taxon>
        <taxon>Betaproteobacteria</taxon>
        <taxon>Neisseriales</taxon>
        <taxon>Chitinibacteraceae</taxon>
        <taxon>Chitinibacter</taxon>
    </lineage>
</organism>
<feature type="domain" description="Mur ligase N-terminal catalytic" evidence="9">
    <location>
        <begin position="25"/>
        <end position="74"/>
    </location>
</feature>
<keyword evidence="3 7" id="KW-0133">Cell shape</keyword>
<dbReference type="Gene3D" id="3.90.190.20">
    <property type="entry name" value="Mur ligase, C-terminal domain"/>
    <property type="match status" value="1"/>
</dbReference>
<dbReference type="KEGG" id="cmav:ABHF33_09960"/>
<feature type="binding site" evidence="7">
    <location>
        <position position="471"/>
    </location>
    <ligand>
        <name>meso-2,6-diaminopimelate</name>
        <dbReference type="ChEBI" id="CHEBI:57791"/>
    </ligand>
</feature>
<keyword evidence="7" id="KW-0067">ATP-binding</keyword>
<dbReference type="InterPro" id="IPR036615">
    <property type="entry name" value="Mur_ligase_C_dom_sf"/>
</dbReference>
<evidence type="ECO:0000256" key="1">
    <source>
        <dbReference type="ARBA" id="ARBA00005898"/>
    </source>
</evidence>
<evidence type="ECO:0000256" key="2">
    <source>
        <dbReference type="ARBA" id="ARBA00022618"/>
    </source>
</evidence>
<dbReference type="GO" id="GO:0009252">
    <property type="term" value="P:peptidoglycan biosynthetic process"/>
    <property type="evidence" value="ECO:0007669"/>
    <property type="project" value="UniProtKB-UniRule"/>
</dbReference>
<dbReference type="GO" id="GO:0008765">
    <property type="term" value="F:UDP-N-acetylmuramoylalanyl-D-glutamate-2,6-diaminopimelate ligase activity"/>
    <property type="evidence" value="ECO:0007669"/>
    <property type="project" value="UniProtKB-UniRule"/>
</dbReference>
<evidence type="ECO:0000259" key="10">
    <source>
        <dbReference type="Pfam" id="PF02875"/>
    </source>
</evidence>
<feature type="binding site" evidence="7">
    <location>
        <position position="387"/>
    </location>
    <ligand>
        <name>meso-2,6-diaminopimelate</name>
        <dbReference type="ChEBI" id="CHEBI:57791"/>
    </ligand>
</feature>
<dbReference type="SUPFAM" id="SSF63418">
    <property type="entry name" value="MurE/MurF N-terminal domain"/>
    <property type="match status" value="1"/>
</dbReference>
<dbReference type="EC" id="6.3.2.13" evidence="7"/>
<evidence type="ECO:0000256" key="7">
    <source>
        <dbReference type="HAMAP-Rule" id="MF_00208"/>
    </source>
</evidence>
<proteinExistence type="inferred from homology"/>
<dbReference type="RefSeq" id="WP_348943822.1">
    <property type="nucleotide sequence ID" value="NZ_CP157355.1"/>
</dbReference>
<dbReference type="Gene3D" id="3.40.1190.10">
    <property type="entry name" value="Mur-like, catalytic domain"/>
    <property type="match status" value="1"/>
</dbReference>
<sequence length="502" mass="53355">MKPVSWALPAIDFAAITALTRGRAVVADSRKVKAGDVFIAYQGEYVDGRQYIDDAIANGAAAVIWEADGFSWNPTHDVANLAVPALRYQVGILMAALLGNDAGHLPVVGITGTNGKTSIANWLAQAFDALGGKAGVLGTLGNGFVGELSSSTHTTLDPLSLQHWIARFRAEGATQVAMEVSSHGLTQARAHGVQFHTAVFTNLTRDHLDYHGDMAAYGAAKAKLFEWEGLQAAVINADDPFGRELIGFTTAKKIYSYGFNDGDLRCVQLESSLQGLTLTVETPFGNTRIQSGLLGRFNASNLLACLGVLLAQGVSLSDATAALEKIRPAAGRMQCLGGLMADGSRKPLVVVDYAHTPDALEKVLMTLREAMPAGSRLYCVFGCGGDRDTGKRPLMGEIACRLADSVVITSDNPRSEAPKAIIQDIVAGVEGVPGTGEAHYSIESDRAAAIADTVEVAHASDVILIAGKGHENYQEIKGERYHFDDVEHAEKALARKVTRKEK</sequence>
<dbReference type="SUPFAM" id="SSF53244">
    <property type="entry name" value="MurD-like peptide ligases, peptide-binding domain"/>
    <property type="match status" value="1"/>
</dbReference>
<dbReference type="GO" id="GO:0005737">
    <property type="term" value="C:cytoplasm"/>
    <property type="evidence" value="ECO:0007669"/>
    <property type="project" value="UniProtKB-SubCell"/>
</dbReference>
<dbReference type="Pfam" id="PF01225">
    <property type="entry name" value="Mur_ligase"/>
    <property type="match status" value="1"/>
</dbReference>
<dbReference type="GO" id="GO:0008360">
    <property type="term" value="P:regulation of cell shape"/>
    <property type="evidence" value="ECO:0007669"/>
    <property type="project" value="UniProtKB-KW"/>
</dbReference>
<dbReference type="Pfam" id="PF08245">
    <property type="entry name" value="Mur_ligase_M"/>
    <property type="match status" value="1"/>
</dbReference>
<evidence type="ECO:0000313" key="12">
    <source>
        <dbReference type="EMBL" id="XBL99394.1"/>
    </source>
</evidence>
<comment type="similarity">
    <text evidence="1 7">Belongs to the MurCDEF family. MurE subfamily.</text>
</comment>
<keyword evidence="4 7" id="KW-0573">Peptidoglycan synthesis</keyword>
<name>A0AAU7F5V5_9NEIS</name>
<evidence type="ECO:0000259" key="11">
    <source>
        <dbReference type="Pfam" id="PF08245"/>
    </source>
</evidence>
<dbReference type="PANTHER" id="PTHR23135">
    <property type="entry name" value="MUR LIGASE FAMILY MEMBER"/>
    <property type="match status" value="1"/>
</dbReference>
<keyword evidence="2 7" id="KW-0132">Cell division</keyword>
<dbReference type="GO" id="GO:0005524">
    <property type="term" value="F:ATP binding"/>
    <property type="evidence" value="ECO:0007669"/>
    <property type="project" value="UniProtKB-UniRule"/>
</dbReference>
<dbReference type="NCBIfam" id="TIGR01085">
    <property type="entry name" value="murE"/>
    <property type="match status" value="1"/>
</dbReference>